<feature type="domain" description="BTB" evidence="1">
    <location>
        <begin position="226"/>
        <end position="293"/>
    </location>
</feature>
<dbReference type="Proteomes" id="UP000887116">
    <property type="component" value="Unassembled WGS sequence"/>
</dbReference>
<dbReference type="EMBL" id="BMAO01005396">
    <property type="protein sequence ID" value="GFR01235.1"/>
    <property type="molecule type" value="Genomic_DNA"/>
</dbReference>
<accession>A0A8X6GG28</accession>
<proteinExistence type="predicted"/>
<sequence length="397" mass="45332">MNVHEETSQLSAANISVSENEGADPFDPVDFFIVTRVPVKTYRFKWILNQFSSISTDEELYSCINSSCYRLKLIKYENGFGLFHVCQIQQDDTKKTVNSLQTSGTFSSFSFGNTSSEETVLQGEKGDPSLRFIEYDVSAIDKYGRERIKWTACFSRKHEHYIIGVYKNNSSESIFGDVLTLNCCMKVTKIPETEKYYLDAESSFQNHCWQKLSQDLKFMYKNSFNADFTLEVETEEIRVNSSILAARSPVFKKMFDFDKEQHVLCPQVITDVPLPAMKRLVEFLYTGAVEGATKGILFEEVYDLYYAADKYEVMDLRKMCGTTLMSKASADNASQILLWADRHSDEDLKSQALNFIRLNFETVVDSDVWRHFTGNETKLANQALSFCAQKFKAGAGS</sequence>
<evidence type="ECO:0000313" key="2">
    <source>
        <dbReference type="EMBL" id="GFR01235.1"/>
    </source>
</evidence>
<gene>
    <name evidence="2" type="primary">spop-b</name>
    <name evidence="2" type="ORF">TNCT_320881</name>
</gene>
<dbReference type="Gene3D" id="1.25.40.420">
    <property type="match status" value="1"/>
</dbReference>
<keyword evidence="3" id="KW-1185">Reference proteome</keyword>
<comment type="caution">
    <text evidence="2">The sequence shown here is derived from an EMBL/GenBank/DDBJ whole genome shotgun (WGS) entry which is preliminary data.</text>
</comment>
<dbReference type="PROSITE" id="PS50097">
    <property type="entry name" value="BTB"/>
    <property type="match status" value="1"/>
</dbReference>
<evidence type="ECO:0000313" key="3">
    <source>
        <dbReference type="Proteomes" id="UP000887116"/>
    </source>
</evidence>
<dbReference type="Gene3D" id="3.30.710.10">
    <property type="entry name" value="Potassium Channel Kv1.1, Chain A"/>
    <property type="match status" value="1"/>
</dbReference>
<dbReference type="InterPro" id="IPR000210">
    <property type="entry name" value="BTB/POZ_dom"/>
</dbReference>
<dbReference type="SMART" id="SM00225">
    <property type="entry name" value="BTB"/>
    <property type="match status" value="1"/>
</dbReference>
<name>A0A8X6GG28_TRICU</name>
<evidence type="ECO:0000259" key="1">
    <source>
        <dbReference type="PROSITE" id="PS50097"/>
    </source>
</evidence>
<organism evidence="2 3">
    <name type="scientific">Trichonephila clavata</name>
    <name type="common">Joro spider</name>
    <name type="synonym">Nephila clavata</name>
    <dbReference type="NCBI Taxonomy" id="2740835"/>
    <lineage>
        <taxon>Eukaryota</taxon>
        <taxon>Metazoa</taxon>
        <taxon>Ecdysozoa</taxon>
        <taxon>Arthropoda</taxon>
        <taxon>Chelicerata</taxon>
        <taxon>Arachnida</taxon>
        <taxon>Araneae</taxon>
        <taxon>Araneomorphae</taxon>
        <taxon>Entelegynae</taxon>
        <taxon>Araneoidea</taxon>
        <taxon>Nephilidae</taxon>
        <taxon>Trichonephila</taxon>
    </lineage>
</organism>
<dbReference type="OrthoDB" id="684045at2759"/>
<dbReference type="SUPFAM" id="SSF54695">
    <property type="entry name" value="POZ domain"/>
    <property type="match status" value="1"/>
</dbReference>
<reference evidence="2" key="1">
    <citation type="submission" date="2020-07" db="EMBL/GenBank/DDBJ databases">
        <title>Multicomponent nature underlies the extraordinary mechanical properties of spider dragline silk.</title>
        <authorList>
            <person name="Kono N."/>
            <person name="Nakamura H."/>
            <person name="Mori M."/>
            <person name="Yoshida Y."/>
            <person name="Ohtoshi R."/>
            <person name="Malay A.D."/>
            <person name="Moran D.A.P."/>
            <person name="Tomita M."/>
            <person name="Numata K."/>
            <person name="Arakawa K."/>
        </authorList>
    </citation>
    <scope>NUCLEOTIDE SEQUENCE</scope>
</reference>
<dbReference type="Pfam" id="PF00651">
    <property type="entry name" value="BTB"/>
    <property type="match status" value="1"/>
</dbReference>
<dbReference type="PANTHER" id="PTHR24413">
    <property type="entry name" value="SPECKLE-TYPE POZ PROTEIN"/>
    <property type="match status" value="1"/>
</dbReference>
<protein>
    <submittedName>
        <fullName evidence="2">Speckle-type POZ protein B</fullName>
    </submittedName>
</protein>
<dbReference type="InterPro" id="IPR011333">
    <property type="entry name" value="SKP1/BTB/POZ_sf"/>
</dbReference>
<dbReference type="AlphaFoldDB" id="A0A8X6GG28"/>